<comment type="function">
    <text evidence="6">Bidirectionally degrades single-stranded DNA into large acid-insoluble oligonucleotides, which are then degraded further into small acid-soluble oligonucleotides.</text>
</comment>
<dbReference type="GO" id="GO:0008855">
    <property type="term" value="F:exodeoxyribonuclease VII activity"/>
    <property type="evidence" value="ECO:0007669"/>
    <property type="project" value="UniProtKB-UniRule"/>
</dbReference>
<evidence type="ECO:0000256" key="2">
    <source>
        <dbReference type="ARBA" id="ARBA00022490"/>
    </source>
</evidence>
<protein>
    <recommendedName>
        <fullName evidence="6">Exodeoxyribonuclease 7 small subunit</fullName>
        <ecNumber evidence="6">3.1.11.6</ecNumber>
    </recommendedName>
    <alternativeName>
        <fullName evidence="6">Exodeoxyribonuclease VII small subunit</fullName>
        <shortName evidence="6">Exonuclease VII small subunit</shortName>
    </alternativeName>
</protein>
<dbReference type="Gene3D" id="1.10.287.1040">
    <property type="entry name" value="Exonuclease VII, small subunit"/>
    <property type="match status" value="1"/>
</dbReference>
<dbReference type="EC" id="3.1.11.6" evidence="6"/>
<dbReference type="GO" id="GO:0006308">
    <property type="term" value="P:DNA catabolic process"/>
    <property type="evidence" value="ECO:0007669"/>
    <property type="project" value="UniProtKB-UniRule"/>
</dbReference>
<organism evidence="7 8">
    <name type="scientific">Nibricoccus aquaticus</name>
    <dbReference type="NCBI Taxonomy" id="2576891"/>
    <lineage>
        <taxon>Bacteria</taxon>
        <taxon>Pseudomonadati</taxon>
        <taxon>Verrucomicrobiota</taxon>
        <taxon>Opitutia</taxon>
        <taxon>Opitutales</taxon>
        <taxon>Opitutaceae</taxon>
        <taxon>Nibricoccus</taxon>
    </lineage>
</organism>
<accession>A0A290QEL5</accession>
<evidence type="ECO:0000256" key="3">
    <source>
        <dbReference type="ARBA" id="ARBA00022722"/>
    </source>
</evidence>
<dbReference type="Proteomes" id="UP000217265">
    <property type="component" value="Chromosome"/>
</dbReference>
<evidence type="ECO:0000313" key="7">
    <source>
        <dbReference type="EMBL" id="ATC64706.1"/>
    </source>
</evidence>
<evidence type="ECO:0000256" key="4">
    <source>
        <dbReference type="ARBA" id="ARBA00022801"/>
    </source>
</evidence>
<evidence type="ECO:0000313" key="8">
    <source>
        <dbReference type="Proteomes" id="UP000217265"/>
    </source>
</evidence>
<dbReference type="AlphaFoldDB" id="A0A290QEL5"/>
<dbReference type="KEGG" id="vbh:CMV30_12465"/>
<keyword evidence="4 6" id="KW-0378">Hydrolase</keyword>
<comment type="subcellular location">
    <subcellularLocation>
        <location evidence="6">Cytoplasm</location>
    </subcellularLocation>
</comment>
<sequence length="81" mass="8916">MADKKHPQPSFEEALTQLESIVEAMESGDVPLAELMARFEDGTKLLKICETRLKDAELKIELLKKQSGTHTLTAFSSPGDA</sequence>
<evidence type="ECO:0000256" key="1">
    <source>
        <dbReference type="ARBA" id="ARBA00009998"/>
    </source>
</evidence>
<keyword evidence="3 6" id="KW-0540">Nuclease</keyword>
<dbReference type="GO" id="GO:0009318">
    <property type="term" value="C:exodeoxyribonuclease VII complex"/>
    <property type="evidence" value="ECO:0007669"/>
    <property type="project" value="UniProtKB-UniRule"/>
</dbReference>
<comment type="subunit">
    <text evidence="6">Heterooligomer composed of large and small subunits.</text>
</comment>
<keyword evidence="5 6" id="KW-0269">Exonuclease</keyword>
<dbReference type="GO" id="GO:0005829">
    <property type="term" value="C:cytosol"/>
    <property type="evidence" value="ECO:0007669"/>
    <property type="project" value="TreeGrafter"/>
</dbReference>
<keyword evidence="8" id="KW-1185">Reference proteome</keyword>
<dbReference type="InterPro" id="IPR003761">
    <property type="entry name" value="Exonuc_VII_S"/>
</dbReference>
<comment type="catalytic activity">
    <reaction evidence="6">
        <text>Exonucleolytic cleavage in either 5'- to 3'- or 3'- to 5'-direction to yield nucleoside 5'-phosphates.</text>
        <dbReference type="EC" id="3.1.11.6"/>
    </reaction>
</comment>
<dbReference type="NCBIfam" id="TIGR01280">
    <property type="entry name" value="xseB"/>
    <property type="match status" value="1"/>
</dbReference>
<dbReference type="OrthoDB" id="199022at2"/>
<dbReference type="Pfam" id="PF02609">
    <property type="entry name" value="Exonuc_VII_S"/>
    <property type="match status" value="1"/>
</dbReference>
<dbReference type="PANTHER" id="PTHR34137">
    <property type="entry name" value="EXODEOXYRIBONUCLEASE 7 SMALL SUBUNIT"/>
    <property type="match status" value="1"/>
</dbReference>
<reference evidence="7 8" key="1">
    <citation type="submission" date="2017-09" db="EMBL/GenBank/DDBJ databases">
        <title>Complete genome sequence of Verrucomicrobial strain HZ-65, isolated from freshwater.</title>
        <authorList>
            <person name="Choi A."/>
        </authorList>
    </citation>
    <scope>NUCLEOTIDE SEQUENCE [LARGE SCALE GENOMIC DNA]</scope>
    <source>
        <strain evidence="7 8">HZ-65</strain>
    </source>
</reference>
<dbReference type="SUPFAM" id="SSF116842">
    <property type="entry name" value="XseB-like"/>
    <property type="match status" value="1"/>
</dbReference>
<comment type="similarity">
    <text evidence="1 6">Belongs to the XseB family.</text>
</comment>
<dbReference type="RefSeq" id="WP_096056337.1">
    <property type="nucleotide sequence ID" value="NZ_CP023344.1"/>
</dbReference>
<name>A0A290QEL5_9BACT</name>
<proteinExistence type="inferred from homology"/>
<dbReference type="PANTHER" id="PTHR34137:SF1">
    <property type="entry name" value="EXODEOXYRIBONUCLEASE 7 SMALL SUBUNIT"/>
    <property type="match status" value="1"/>
</dbReference>
<evidence type="ECO:0000256" key="5">
    <source>
        <dbReference type="ARBA" id="ARBA00022839"/>
    </source>
</evidence>
<keyword evidence="2 6" id="KW-0963">Cytoplasm</keyword>
<dbReference type="EMBL" id="CP023344">
    <property type="protein sequence ID" value="ATC64706.1"/>
    <property type="molecule type" value="Genomic_DNA"/>
</dbReference>
<gene>
    <name evidence="6 7" type="primary">xseB</name>
    <name evidence="7" type="ORF">CMV30_12465</name>
</gene>
<dbReference type="InterPro" id="IPR037004">
    <property type="entry name" value="Exonuc_VII_ssu_sf"/>
</dbReference>
<evidence type="ECO:0000256" key="6">
    <source>
        <dbReference type="HAMAP-Rule" id="MF_00337"/>
    </source>
</evidence>
<dbReference type="NCBIfam" id="NF002140">
    <property type="entry name" value="PRK00977.1-4"/>
    <property type="match status" value="1"/>
</dbReference>
<dbReference type="HAMAP" id="MF_00337">
    <property type="entry name" value="Exonuc_7_S"/>
    <property type="match status" value="1"/>
</dbReference>